<evidence type="ECO:0000259" key="2">
    <source>
        <dbReference type="Pfam" id="PF00534"/>
    </source>
</evidence>
<sequence length="160" mass="18946">WNDEIYKLIKEINERYKDKKQKIKFRFMGVKEDLRKKISSFNNVLAMKEDEESVKDFLKKIDIFLFFPDWKREEPWARVIAEAMVSGCPVIALNKGGTSDQVLTNNNGILCKKYKDYYKAVVYFIEHKEMISYMSSNSIRISKSFYTENVINKLMGILKD</sequence>
<protein>
    <recommendedName>
        <fullName evidence="2">Glycosyl transferase family 1 domain-containing protein</fullName>
    </recommendedName>
</protein>
<dbReference type="InterPro" id="IPR001296">
    <property type="entry name" value="Glyco_trans_1"/>
</dbReference>
<feature type="domain" description="Glycosyl transferase family 1" evidence="2">
    <location>
        <begin position="6"/>
        <end position="138"/>
    </location>
</feature>
<keyword evidence="1" id="KW-0175">Coiled coil</keyword>
<reference evidence="3" key="1">
    <citation type="journal article" date="2015" name="Nature">
        <title>Complex archaea that bridge the gap between prokaryotes and eukaryotes.</title>
        <authorList>
            <person name="Spang A."/>
            <person name="Saw J.H."/>
            <person name="Jorgensen S.L."/>
            <person name="Zaremba-Niedzwiedzka K."/>
            <person name="Martijn J."/>
            <person name="Lind A.E."/>
            <person name="van Eijk R."/>
            <person name="Schleper C."/>
            <person name="Guy L."/>
            <person name="Ettema T.J."/>
        </authorList>
    </citation>
    <scope>NUCLEOTIDE SEQUENCE</scope>
</reference>
<feature type="coiled-coil region" evidence="1">
    <location>
        <begin position="2"/>
        <end position="51"/>
    </location>
</feature>
<dbReference type="Gene3D" id="3.40.50.2000">
    <property type="entry name" value="Glycogen Phosphorylase B"/>
    <property type="match status" value="1"/>
</dbReference>
<proteinExistence type="predicted"/>
<evidence type="ECO:0000313" key="3">
    <source>
        <dbReference type="EMBL" id="KKL21183.1"/>
    </source>
</evidence>
<evidence type="ECO:0000256" key="1">
    <source>
        <dbReference type="SAM" id="Coils"/>
    </source>
</evidence>
<dbReference type="EMBL" id="LAZR01037823">
    <property type="protein sequence ID" value="KKL21183.1"/>
    <property type="molecule type" value="Genomic_DNA"/>
</dbReference>
<dbReference type="PANTHER" id="PTHR12526">
    <property type="entry name" value="GLYCOSYLTRANSFERASE"/>
    <property type="match status" value="1"/>
</dbReference>
<dbReference type="Pfam" id="PF00534">
    <property type="entry name" value="Glycos_transf_1"/>
    <property type="match status" value="1"/>
</dbReference>
<accession>A0A0F9EAT9</accession>
<name>A0A0F9EAT9_9ZZZZ</name>
<dbReference type="GO" id="GO:0016757">
    <property type="term" value="F:glycosyltransferase activity"/>
    <property type="evidence" value="ECO:0007669"/>
    <property type="project" value="InterPro"/>
</dbReference>
<dbReference type="SUPFAM" id="SSF53756">
    <property type="entry name" value="UDP-Glycosyltransferase/glycogen phosphorylase"/>
    <property type="match status" value="1"/>
</dbReference>
<feature type="non-terminal residue" evidence="3">
    <location>
        <position position="1"/>
    </location>
</feature>
<comment type="caution">
    <text evidence="3">The sequence shown here is derived from an EMBL/GenBank/DDBJ whole genome shotgun (WGS) entry which is preliminary data.</text>
</comment>
<organism evidence="3">
    <name type="scientific">marine sediment metagenome</name>
    <dbReference type="NCBI Taxonomy" id="412755"/>
    <lineage>
        <taxon>unclassified sequences</taxon>
        <taxon>metagenomes</taxon>
        <taxon>ecological metagenomes</taxon>
    </lineage>
</organism>
<dbReference type="AlphaFoldDB" id="A0A0F9EAT9"/>
<gene>
    <name evidence="3" type="ORF">LCGC14_2447990</name>
</gene>